<dbReference type="GO" id="GO:0070646">
    <property type="term" value="P:protein modification by small protein removal"/>
    <property type="evidence" value="ECO:0007669"/>
    <property type="project" value="TreeGrafter"/>
</dbReference>
<dbReference type="Pfam" id="PF08324">
    <property type="entry name" value="PUL"/>
    <property type="match status" value="1"/>
</dbReference>
<dbReference type="Gene3D" id="3.90.1720.30">
    <property type="entry name" value="PPPDE domains"/>
    <property type="match status" value="1"/>
</dbReference>
<organism evidence="6 7">
    <name type="scientific">Rhizoclosmatium globosum</name>
    <dbReference type="NCBI Taxonomy" id="329046"/>
    <lineage>
        <taxon>Eukaryota</taxon>
        <taxon>Fungi</taxon>
        <taxon>Fungi incertae sedis</taxon>
        <taxon>Chytridiomycota</taxon>
        <taxon>Chytridiomycota incertae sedis</taxon>
        <taxon>Chytridiomycetes</taxon>
        <taxon>Chytridiales</taxon>
        <taxon>Chytriomycetaceae</taxon>
        <taxon>Rhizoclosmatium</taxon>
    </lineage>
</organism>
<feature type="domain" description="PPPDE" evidence="5">
    <location>
        <begin position="19"/>
        <end position="159"/>
    </location>
</feature>
<evidence type="ECO:0000313" key="7">
    <source>
        <dbReference type="Proteomes" id="UP000193642"/>
    </source>
</evidence>
<evidence type="ECO:0000256" key="1">
    <source>
        <dbReference type="ARBA" id="ARBA00008140"/>
    </source>
</evidence>
<accession>A0A1Y2CU12</accession>
<dbReference type="Gene3D" id="1.25.10.10">
    <property type="entry name" value="Leucine-rich Repeat Variant"/>
    <property type="match status" value="1"/>
</dbReference>
<dbReference type="SMART" id="SM01179">
    <property type="entry name" value="DUF862"/>
    <property type="match status" value="1"/>
</dbReference>
<sequence>MKRHVEGKEEVPTKKRFMPRVQLYVYDLSQGMAAMMSVALTGQHIAGIWHTSVVAFGKETYFGQGISIEVPESTPHGHLVERIDMGETQIPEEVYWEYIDSLREFWTADKYHLFDNNCNSFSNEVCQFLVGREIPKHITGLPKEFLSTPFGQQIAPMIEQMFGPSRVAAEHRPQNELLSTLATTTFAGPQHEHDKLNTPNLRALSKDFILFMHSSDLELIFRKLNGWLNEAGISAETEPVLDAVKAVLKAKYDEGTIKLGPLPANWWTAFEKCIATLKPDQLFPLIDILRLLVLDETVAKSLISQSPSPLILLLARFQKASHSQYNETAQLPKALHMMLLRLTCNLFAHSDTMAHILALHLTIPPSTPHRTVTTATLIDALLSPEESVRQCSSSLAFNMAVEAVLGRPKSEDSVYEEWCLEMVAAVVKALEAEKGDEIALRLMSALGHLLYRAPEEVVSLASVLGTADILNAKAAEFRKAGVEREKLIRDLAQEICLLL</sequence>
<dbReference type="EMBL" id="MCGO01000007">
    <property type="protein sequence ID" value="ORY50529.1"/>
    <property type="molecule type" value="Genomic_DNA"/>
</dbReference>
<dbReference type="STRING" id="329046.A0A1Y2CU12"/>
<comment type="caution">
    <text evidence="6">The sequence shown here is derived from an EMBL/GenBank/DDBJ whole genome shotgun (WGS) entry which is preliminary data.</text>
</comment>
<keyword evidence="7" id="KW-1185">Reference proteome</keyword>
<keyword evidence="3" id="KW-0378">Hydrolase</keyword>
<dbReference type="PANTHER" id="PTHR12378:SF7">
    <property type="entry name" value="DESUMOYLATING ISOPEPTIDASE 1"/>
    <property type="match status" value="1"/>
</dbReference>
<dbReference type="InterPro" id="IPR008580">
    <property type="entry name" value="PPPDE_dom"/>
</dbReference>
<dbReference type="InterPro" id="IPR011989">
    <property type="entry name" value="ARM-like"/>
</dbReference>
<dbReference type="AlphaFoldDB" id="A0A1Y2CU12"/>
<comment type="similarity">
    <text evidence="1">Belongs to the DeSI family.</text>
</comment>
<reference evidence="6 7" key="1">
    <citation type="submission" date="2016-07" db="EMBL/GenBank/DDBJ databases">
        <title>Pervasive Adenine N6-methylation of Active Genes in Fungi.</title>
        <authorList>
            <consortium name="DOE Joint Genome Institute"/>
            <person name="Mondo S.J."/>
            <person name="Dannebaum R.O."/>
            <person name="Kuo R.C."/>
            <person name="Labutti K."/>
            <person name="Haridas S."/>
            <person name="Kuo A."/>
            <person name="Salamov A."/>
            <person name="Ahrendt S.R."/>
            <person name="Lipzen A."/>
            <person name="Sullivan W."/>
            <person name="Andreopoulos W.B."/>
            <person name="Clum A."/>
            <person name="Lindquist E."/>
            <person name="Daum C."/>
            <person name="Ramamoorthy G.K."/>
            <person name="Gryganskyi A."/>
            <person name="Culley D."/>
            <person name="Magnuson J.K."/>
            <person name="James T.Y."/>
            <person name="O'Malley M.A."/>
            <person name="Stajich J.E."/>
            <person name="Spatafora J.W."/>
            <person name="Visel A."/>
            <person name="Grigoriev I.V."/>
        </authorList>
    </citation>
    <scope>NUCLEOTIDE SEQUENCE [LARGE SCALE GENOMIC DNA]</scope>
    <source>
        <strain evidence="6 7">JEL800</strain>
    </source>
</reference>
<keyword evidence="2" id="KW-0645">Protease</keyword>
<dbReference type="OrthoDB" id="21221at2759"/>
<dbReference type="InterPro" id="IPR042266">
    <property type="entry name" value="PPPDE_sf"/>
</dbReference>
<feature type="domain" description="PUL" evidence="4">
    <location>
        <begin position="186"/>
        <end position="498"/>
    </location>
</feature>
<dbReference type="GO" id="GO:0006508">
    <property type="term" value="P:proteolysis"/>
    <property type="evidence" value="ECO:0007669"/>
    <property type="project" value="UniProtKB-KW"/>
</dbReference>
<evidence type="ECO:0000256" key="2">
    <source>
        <dbReference type="ARBA" id="ARBA00022670"/>
    </source>
</evidence>
<evidence type="ECO:0000259" key="4">
    <source>
        <dbReference type="PROSITE" id="PS51396"/>
    </source>
</evidence>
<proteinExistence type="inferred from homology"/>
<dbReference type="PROSITE" id="PS51396">
    <property type="entry name" value="PUL"/>
    <property type="match status" value="1"/>
</dbReference>
<protein>
    <submittedName>
        <fullName evidence="6">DUF862-domain-containing protein</fullName>
    </submittedName>
</protein>
<dbReference type="InterPro" id="IPR013535">
    <property type="entry name" value="PUL_dom"/>
</dbReference>
<evidence type="ECO:0000259" key="5">
    <source>
        <dbReference type="PROSITE" id="PS51858"/>
    </source>
</evidence>
<dbReference type="PANTHER" id="PTHR12378">
    <property type="entry name" value="DESUMOYLATING ISOPEPTIDASE"/>
    <property type="match status" value="1"/>
</dbReference>
<gene>
    <name evidence="6" type="ORF">BCR33DRAFT_676707</name>
</gene>
<dbReference type="PROSITE" id="PS51858">
    <property type="entry name" value="PPPDE"/>
    <property type="match status" value="1"/>
</dbReference>
<dbReference type="GO" id="GO:0008233">
    <property type="term" value="F:peptidase activity"/>
    <property type="evidence" value="ECO:0007669"/>
    <property type="project" value="UniProtKB-KW"/>
</dbReference>
<dbReference type="Pfam" id="PF05903">
    <property type="entry name" value="Peptidase_C97"/>
    <property type="match status" value="1"/>
</dbReference>
<dbReference type="Proteomes" id="UP000193642">
    <property type="component" value="Unassembled WGS sequence"/>
</dbReference>
<evidence type="ECO:0000313" key="6">
    <source>
        <dbReference type="EMBL" id="ORY50529.1"/>
    </source>
</evidence>
<name>A0A1Y2CU12_9FUNG</name>
<evidence type="ECO:0000256" key="3">
    <source>
        <dbReference type="ARBA" id="ARBA00022801"/>
    </source>
</evidence>